<keyword evidence="2" id="KW-1185">Reference proteome</keyword>
<evidence type="ECO:0000313" key="2">
    <source>
        <dbReference type="Proteomes" id="UP001470230"/>
    </source>
</evidence>
<reference evidence="1 2" key="1">
    <citation type="submission" date="2024-04" db="EMBL/GenBank/DDBJ databases">
        <title>Tritrichomonas musculus Genome.</title>
        <authorList>
            <person name="Alves-Ferreira E."/>
            <person name="Grigg M."/>
            <person name="Lorenzi H."/>
            <person name="Galac M."/>
        </authorList>
    </citation>
    <scope>NUCLEOTIDE SEQUENCE [LARGE SCALE GENOMIC DNA]</scope>
    <source>
        <strain evidence="1 2">EAF2021</strain>
    </source>
</reference>
<name>A0ABR2KLW0_9EUKA</name>
<sequence length="139" mass="16160">MNESTELVPMPPKLLQVLSSEAKDTKEIILRSNSSMVQRKQDAKEYYEPAERLNESIQITRQRFKQKEEEAMRLILHETEQLRQIQQINENSLIELRKSTDYLNNSSLETNDSPINLAVRSIASLFPFVTFAILAFCTR</sequence>
<evidence type="ECO:0000313" key="1">
    <source>
        <dbReference type="EMBL" id="KAK8891813.1"/>
    </source>
</evidence>
<gene>
    <name evidence="1" type="ORF">M9Y10_029034</name>
</gene>
<organism evidence="1 2">
    <name type="scientific">Tritrichomonas musculus</name>
    <dbReference type="NCBI Taxonomy" id="1915356"/>
    <lineage>
        <taxon>Eukaryota</taxon>
        <taxon>Metamonada</taxon>
        <taxon>Parabasalia</taxon>
        <taxon>Tritrichomonadida</taxon>
        <taxon>Tritrichomonadidae</taxon>
        <taxon>Tritrichomonas</taxon>
    </lineage>
</organism>
<dbReference type="EMBL" id="JAPFFF010000004">
    <property type="protein sequence ID" value="KAK8891813.1"/>
    <property type="molecule type" value="Genomic_DNA"/>
</dbReference>
<accession>A0ABR2KLW0</accession>
<comment type="caution">
    <text evidence="1">The sequence shown here is derived from an EMBL/GenBank/DDBJ whole genome shotgun (WGS) entry which is preliminary data.</text>
</comment>
<dbReference type="Proteomes" id="UP001470230">
    <property type="component" value="Unassembled WGS sequence"/>
</dbReference>
<protein>
    <submittedName>
        <fullName evidence="1">Uncharacterized protein</fullName>
    </submittedName>
</protein>
<proteinExistence type="predicted"/>